<reference evidence="1 2" key="1">
    <citation type="submission" date="2021-08" db="EMBL/GenBank/DDBJ databases">
        <title>The highly contiguous genome resource for Trichoderma semiorbis FJ059, a fungal antagonistic to plant pathogens.</title>
        <authorList>
            <person name="Liu T."/>
        </authorList>
    </citation>
    <scope>NUCLEOTIDE SEQUENCE [LARGE SCALE GENOMIC DNA]</scope>
    <source>
        <strain evidence="1 2">FJ059</strain>
    </source>
</reference>
<organism evidence="1 2">
    <name type="scientific">Trichoderma semiorbis</name>
    <dbReference type="NCBI Taxonomy" id="1491008"/>
    <lineage>
        <taxon>Eukaryota</taxon>
        <taxon>Fungi</taxon>
        <taxon>Dikarya</taxon>
        <taxon>Ascomycota</taxon>
        <taxon>Pezizomycotina</taxon>
        <taxon>Sordariomycetes</taxon>
        <taxon>Hypocreomycetidae</taxon>
        <taxon>Hypocreales</taxon>
        <taxon>Hypocreaceae</taxon>
        <taxon>Trichoderma</taxon>
    </lineage>
</organism>
<name>A0A9P8HGF9_9HYPO</name>
<accession>A0A9P8HGF9</accession>
<keyword evidence="2" id="KW-1185">Reference proteome</keyword>
<proteinExistence type="predicted"/>
<protein>
    <submittedName>
        <fullName evidence="1">Uncharacterized protein</fullName>
    </submittedName>
</protein>
<comment type="caution">
    <text evidence="1">The sequence shown here is derived from an EMBL/GenBank/DDBJ whole genome shotgun (WGS) entry which is preliminary data.</text>
</comment>
<gene>
    <name evidence="1" type="ORF">TsFJ059_009299</name>
</gene>
<sequence length="282" mass="31239">MIRKTWFLPPDFTFLPDGQISLGSIIPSPRQPTTTLASVTSYPAIILPETKSIVEKNVSFSVEKTRSFGLELFTKLLDVKNAKIDLSWYKNRSFSAVDHEVQTYHGAFSPETLKAILALDAVKKHIDSGRFGKRRVYIITGLRVVSQGFTVTEEKGRSTSSAVGASGFVPASIVPAVLGAIIGGKSEVRANTSYETSPGIVFAYRLHVIRPKGTGADEELFSDRTAFFTGEAEAEEAEMEIAEVDGSVYREDLDEEQDNYEEKRLDELDNDSYIVFHSQPQE</sequence>
<dbReference type="EMBL" id="JAIMJC010000004">
    <property type="protein sequence ID" value="KAH0525896.1"/>
    <property type="molecule type" value="Genomic_DNA"/>
</dbReference>
<evidence type="ECO:0000313" key="1">
    <source>
        <dbReference type="EMBL" id="KAH0525896.1"/>
    </source>
</evidence>
<dbReference type="Proteomes" id="UP000826573">
    <property type="component" value="Unassembled WGS sequence"/>
</dbReference>
<dbReference type="AlphaFoldDB" id="A0A9P8HGF9"/>
<evidence type="ECO:0000313" key="2">
    <source>
        <dbReference type="Proteomes" id="UP000826573"/>
    </source>
</evidence>